<gene>
    <name evidence="3" type="primary">LOC117643830</name>
</gene>
<dbReference type="RefSeq" id="XP_034238836.1">
    <property type="nucleotide sequence ID" value="XM_034382945.1"/>
</dbReference>
<sequence>MVRGKLEVHACFLESKDDAGKSKATCKYCGKIYVPNITRQKKHILHECKLVPALVRARYAPEFPVPSTSTPSTSSQADPDDPGDGDRMSVDNSGTATTSAASTSSLQGADSSHSSGGGGVKRKASMDRFVDHTGPLSKIARLKKRVGAH</sequence>
<reference evidence="3" key="1">
    <citation type="submission" date="2025-08" db="UniProtKB">
        <authorList>
            <consortium name="RefSeq"/>
        </authorList>
    </citation>
    <scope>IDENTIFICATION</scope>
    <source>
        <tissue evidence="3">Total insect</tissue>
    </source>
</reference>
<feature type="compositionally biased region" description="Low complexity" evidence="1">
    <location>
        <begin position="65"/>
        <end position="77"/>
    </location>
</feature>
<protein>
    <submittedName>
        <fullName evidence="3">Uncharacterized protein LOC117643830</fullName>
    </submittedName>
</protein>
<accession>A0A6P8YPK4</accession>
<name>A0A6P8YPK4_THRPL</name>
<organism evidence="3">
    <name type="scientific">Thrips palmi</name>
    <name type="common">Melon thrips</name>
    <dbReference type="NCBI Taxonomy" id="161013"/>
    <lineage>
        <taxon>Eukaryota</taxon>
        <taxon>Metazoa</taxon>
        <taxon>Ecdysozoa</taxon>
        <taxon>Arthropoda</taxon>
        <taxon>Hexapoda</taxon>
        <taxon>Insecta</taxon>
        <taxon>Pterygota</taxon>
        <taxon>Neoptera</taxon>
        <taxon>Paraneoptera</taxon>
        <taxon>Thysanoptera</taxon>
        <taxon>Terebrantia</taxon>
        <taxon>Thripoidea</taxon>
        <taxon>Thripidae</taxon>
        <taxon>Thrips</taxon>
    </lineage>
</organism>
<evidence type="ECO:0000256" key="1">
    <source>
        <dbReference type="SAM" id="MobiDB-lite"/>
    </source>
</evidence>
<evidence type="ECO:0000313" key="2">
    <source>
        <dbReference type="Proteomes" id="UP000515158"/>
    </source>
</evidence>
<feature type="compositionally biased region" description="Basic residues" evidence="1">
    <location>
        <begin position="140"/>
        <end position="149"/>
    </location>
</feature>
<keyword evidence="2" id="KW-1185">Reference proteome</keyword>
<dbReference type="InParanoid" id="A0A6P8YPK4"/>
<feature type="region of interest" description="Disordered" evidence="1">
    <location>
        <begin position="62"/>
        <end position="149"/>
    </location>
</feature>
<dbReference type="KEGG" id="tpal:117643830"/>
<dbReference type="AlphaFoldDB" id="A0A6P8YPK4"/>
<feature type="compositionally biased region" description="Low complexity" evidence="1">
    <location>
        <begin position="95"/>
        <end position="105"/>
    </location>
</feature>
<proteinExistence type="predicted"/>
<dbReference type="GeneID" id="117643830"/>
<dbReference type="Proteomes" id="UP000515158">
    <property type="component" value="Unplaced"/>
</dbReference>
<evidence type="ECO:0000313" key="3">
    <source>
        <dbReference type="RefSeq" id="XP_034238836.1"/>
    </source>
</evidence>